<sequence>MAVAEWEEGALFPVASKAEIARTKALLQEYRKMRIVMDEYENHRKEMEQVAIDGEVARRIDQDELHADKTANAVLLAEKQRWVYGQYQLRATALTRAHSLILDDDVKKATKYRFFEGYSMKETCLFFGYDEKDSTIKRRVREGITVIANNMKLLGFFDKDGEKF</sequence>
<dbReference type="Proteomes" id="UP000683429">
    <property type="component" value="Chromosome"/>
</dbReference>
<reference evidence="1 2" key="1">
    <citation type="submission" date="2021-06" db="EMBL/GenBank/DDBJ databases">
        <title>Whole genome sequence of Paenibacillus sophorae DSM23020 for comparative genomics.</title>
        <authorList>
            <person name="Kim M.-J."/>
            <person name="Lee G."/>
            <person name="Shin J.-H."/>
        </authorList>
    </citation>
    <scope>NUCLEOTIDE SEQUENCE [LARGE SCALE GENOMIC DNA]</scope>
    <source>
        <strain evidence="1 2">DSM 23020</strain>
    </source>
</reference>
<name>A0ABX8HBR3_9BACL</name>
<organism evidence="1 2">
    <name type="scientific">Paenibacillus sophorae</name>
    <dbReference type="NCBI Taxonomy" id="1333845"/>
    <lineage>
        <taxon>Bacteria</taxon>
        <taxon>Bacillati</taxon>
        <taxon>Bacillota</taxon>
        <taxon>Bacilli</taxon>
        <taxon>Bacillales</taxon>
        <taxon>Paenibacillaceae</taxon>
        <taxon>Paenibacillus</taxon>
    </lineage>
</organism>
<accession>A0ABX8HBR3</accession>
<dbReference type="EMBL" id="CP076607">
    <property type="protein sequence ID" value="QWU15690.1"/>
    <property type="molecule type" value="Genomic_DNA"/>
</dbReference>
<proteinExistence type="predicted"/>
<keyword evidence="2" id="KW-1185">Reference proteome</keyword>
<evidence type="ECO:0008006" key="3">
    <source>
        <dbReference type="Google" id="ProtNLM"/>
    </source>
</evidence>
<protein>
    <recommendedName>
        <fullName evidence="3">Phage transcriptional regulator, ArpU family</fullName>
    </recommendedName>
</protein>
<gene>
    <name evidence="1" type="ORF">KP014_28405</name>
</gene>
<evidence type="ECO:0000313" key="1">
    <source>
        <dbReference type="EMBL" id="QWU15690.1"/>
    </source>
</evidence>
<dbReference type="RefSeq" id="WP_036599396.1">
    <property type="nucleotide sequence ID" value="NZ_CP076607.1"/>
</dbReference>
<evidence type="ECO:0000313" key="2">
    <source>
        <dbReference type="Proteomes" id="UP000683429"/>
    </source>
</evidence>